<dbReference type="Pfam" id="PF26642">
    <property type="entry name" value="XAC0095_dom"/>
    <property type="match status" value="1"/>
</dbReference>
<evidence type="ECO:0000259" key="1">
    <source>
        <dbReference type="Pfam" id="PF26642"/>
    </source>
</evidence>
<evidence type="ECO:0000313" key="2">
    <source>
        <dbReference type="EMBL" id="TDK21059.1"/>
    </source>
</evidence>
<evidence type="ECO:0000313" key="3">
    <source>
        <dbReference type="Proteomes" id="UP000294796"/>
    </source>
</evidence>
<reference evidence="2 3" key="1">
    <citation type="submission" date="2019-03" db="EMBL/GenBank/DDBJ databases">
        <title>Luteimonas zhaokaii sp.nov., isolated from the rectal contents of Plateau pika in Yushu, Qinghai Province, China.</title>
        <authorList>
            <person name="Zhang G."/>
        </authorList>
    </citation>
    <scope>NUCLEOTIDE SEQUENCE [LARGE SCALE GENOMIC DNA]</scope>
    <source>
        <strain evidence="2 3">B9</strain>
    </source>
</reference>
<dbReference type="RefSeq" id="WP_133323451.1">
    <property type="nucleotide sequence ID" value="NZ_SMTF01000017.1"/>
</dbReference>
<keyword evidence="3" id="KW-1185">Reference proteome</keyword>
<organism evidence="2 3">
    <name type="scientific">Luteimonas aestuarii</name>
    <dbReference type="NCBI Taxonomy" id="453837"/>
    <lineage>
        <taxon>Bacteria</taxon>
        <taxon>Pseudomonadati</taxon>
        <taxon>Pseudomonadota</taxon>
        <taxon>Gammaproteobacteria</taxon>
        <taxon>Lysobacterales</taxon>
        <taxon>Lysobacteraceae</taxon>
        <taxon>Luteimonas</taxon>
    </lineage>
</organism>
<feature type="domain" description="XAC0095-like" evidence="1">
    <location>
        <begin position="2"/>
        <end position="67"/>
    </location>
</feature>
<dbReference type="Proteomes" id="UP000294796">
    <property type="component" value="Unassembled WGS sequence"/>
</dbReference>
<dbReference type="EMBL" id="SMTF01000017">
    <property type="protein sequence ID" value="TDK21059.1"/>
    <property type="molecule type" value="Genomic_DNA"/>
</dbReference>
<dbReference type="AlphaFoldDB" id="A0A4R5TSV9"/>
<dbReference type="NCBIfam" id="NF047335">
    <property type="entry name" value="T3SS_XAC0095"/>
    <property type="match status" value="1"/>
</dbReference>
<comment type="caution">
    <text evidence="2">The sequence shown here is derived from an EMBL/GenBank/DDBJ whole genome shotgun (WGS) entry which is preliminary data.</text>
</comment>
<dbReference type="InterPro" id="IPR058099">
    <property type="entry name" value="T3SS_XAC0095_dom"/>
</dbReference>
<sequence length="73" mass="8101">MPMGYVLPEQAHLALLQLRDHLRLLARLTEPAVVSGDEEIPVSPEALAQCFERMARDLDGVLAATTWPHRRAG</sequence>
<proteinExistence type="predicted"/>
<accession>A0A4R5TSV9</accession>
<protein>
    <recommendedName>
        <fullName evidence="1">XAC0095-like domain-containing protein</fullName>
    </recommendedName>
</protein>
<gene>
    <name evidence="2" type="ORF">E2F46_15275</name>
</gene>
<name>A0A4R5TSV9_9GAMM</name>